<name>L7JVL9_TRAHO</name>
<keyword evidence="2" id="KW-1185">Reference proteome</keyword>
<dbReference type="InParanoid" id="L7JVL9"/>
<dbReference type="HOGENOM" id="CLU_2185772_0_0_1"/>
<dbReference type="Proteomes" id="UP000011185">
    <property type="component" value="Unassembled WGS sequence"/>
</dbReference>
<evidence type="ECO:0000313" key="2">
    <source>
        <dbReference type="Proteomes" id="UP000011185"/>
    </source>
</evidence>
<protein>
    <submittedName>
        <fullName evidence="1">Putative LRR containing protein</fullName>
    </submittedName>
</protein>
<dbReference type="VEuPathDB" id="MicrosporidiaDB:THOM_1519"/>
<evidence type="ECO:0000313" key="1">
    <source>
        <dbReference type="EMBL" id="ELQ75528.1"/>
    </source>
</evidence>
<dbReference type="EMBL" id="JH993951">
    <property type="protein sequence ID" value="ELQ75528.1"/>
    <property type="molecule type" value="Genomic_DNA"/>
</dbReference>
<sequence length="109" mass="12468">MTRVCTHPTSTLELNETIGEFSINSCIDHVNFDGAHYFEMIELGISVHVFDDSEQNLHFKKIDAERTGSLFLSNLEVNETIHFGPDIEKLELCDVTVSEMNYIIINENF</sequence>
<accession>L7JVL9</accession>
<organism evidence="1 2">
    <name type="scientific">Trachipleistophora hominis</name>
    <name type="common">Microsporidian parasite</name>
    <dbReference type="NCBI Taxonomy" id="72359"/>
    <lineage>
        <taxon>Eukaryota</taxon>
        <taxon>Fungi</taxon>
        <taxon>Fungi incertae sedis</taxon>
        <taxon>Microsporidia</taxon>
        <taxon>Pleistophoridae</taxon>
        <taxon>Trachipleistophora</taxon>
    </lineage>
</organism>
<gene>
    <name evidence="1" type="ORF">THOM_1519</name>
</gene>
<reference evidence="1 2" key="1">
    <citation type="journal article" date="2012" name="PLoS Pathog.">
        <title>The genome of the obligate intracellular parasite Trachipleistophora hominis: new insights into microsporidian genome dynamics and reductive evolution.</title>
        <authorList>
            <person name="Heinz E."/>
            <person name="Williams T.A."/>
            <person name="Nakjang S."/>
            <person name="Noel C.J."/>
            <person name="Swan D.C."/>
            <person name="Goldberg A.V."/>
            <person name="Harris S.R."/>
            <person name="Weinmaier T."/>
            <person name="Markert S."/>
            <person name="Becher D."/>
            <person name="Bernhardt J."/>
            <person name="Dagan T."/>
            <person name="Hacker C."/>
            <person name="Lucocq J.M."/>
            <person name="Schweder T."/>
            <person name="Rattei T."/>
            <person name="Hall N."/>
            <person name="Hirt R.P."/>
            <person name="Embley T.M."/>
        </authorList>
    </citation>
    <scope>NUCLEOTIDE SEQUENCE [LARGE SCALE GENOMIC DNA]</scope>
</reference>
<dbReference type="AlphaFoldDB" id="L7JVL9"/>
<proteinExistence type="predicted"/>